<dbReference type="Gene3D" id="1.10.30.50">
    <property type="match status" value="1"/>
</dbReference>
<feature type="domain" description="HNH nuclease" evidence="1">
    <location>
        <begin position="70"/>
        <end position="123"/>
    </location>
</feature>
<keyword evidence="2" id="KW-0540">Nuclease</keyword>
<dbReference type="GO" id="GO:0004519">
    <property type="term" value="F:endonuclease activity"/>
    <property type="evidence" value="ECO:0007669"/>
    <property type="project" value="UniProtKB-KW"/>
</dbReference>
<evidence type="ECO:0000259" key="1">
    <source>
        <dbReference type="SMART" id="SM00507"/>
    </source>
</evidence>
<dbReference type="CDD" id="cd00085">
    <property type="entry name" value="HNHc"/>
    <property type="match status" value="1"/>
</dbReference>
<evidence type="ECO:0000313" key="2">
    <source>
        <dbReference type="EMBL" id="QJB03080.1"/>
    </source>
</evidence>
<dbReference type="GO" id="GO:0003676">
    <property type="term" value="F:nucleic acid binding"/>
    <property type="evidence" value="ECO:0007669"/>
    <property type="project" value="InterPro"/>
</dbReference>
<dbReference type="InterPro" id="IPR002711">
    <property type="entry name" value="HNH"/>
</dbReference>
<proteinExistence type="predicted"/>
<accession>A0A6M3MA23</accession>
<dbReference type="EMBL" id="MT143823">
    <property type="protein sequence ID" value="QJB03080.1"/>
    <property type="molecule type" value="Genomic_DNA"/>
</dbReference>
<gene>
    <name evidence="2" type="ORF">MM171B00920_0018</name>
</gene>
<keyword evidence="2" id="KW-0255">Endonuclease</keyword>
<dbReference type="AlphaFoldDB" id="A0A6M3MA23"/>
<reference evidence="2" key="1">
    <citation type="submission" date="2020-03" db="EMBL/GenBank/DDBJ databases">
        <title>The deep terrestrial virosphere.</title>
        <authorList>
            <person name="Holmfeldt K."/>
            <person name="Nilsson E."/>
            <person name="Simone D."/>
            <person name="Lopez-Fernandez M."/>
            <person name="Wu X."/>
            <person name="de Brujin I."/>
            <person name="Lundin D."/>
            <person name="Andersson A."/>
            <person name="Bertilsson S."/>
            <person name="Dopson M."/>
        </authorList>
    </citation>
    <scope>NUCLEOTIDE SEQUENCE</scope>
    <source>
        <strain evidence="2">MM171B00920</strain>
    </source>
</reference>
<dbReference type="InterPro" id="IPR003615">
    <property type="entry name" value="HNH_nuc"/>
</dbReference>
<sequence length="157" mass="18839">MECKYNPREKISCEVCNKEIMVTPTQIHRARFCSKECQYIWMSENIVGANHPNWLGGLSFEPYGIEFNDILKEEIRERDNRQCQYCGLDEEQSIRKLDVHHIDYNKKNNDKSNLISLCCRCHRKASFNRNYWEGFYKRVMSNRRRIKRPDIILARVA</sequence>
<dbReference type="GO" id="GO:0008270">
    <property type="term" value="F:zinc ion binding"/>
    <property type="evidence" value="ECO:0007669"/>
    <property type="project" value="InterPro"/>
</dbReference>
<organism evidence="2">
    <name type="scientific">viral metagenome</name>
    <dbReference type="NCBI Taxonomy" id="1070528"/>
    <lineage>
        <taxon>unclassified sequences</taxon>
        <taxon>metagenomes</taxon>
        <taxon>organismal metagenomes</taxon>
    </lineage>
</organism>
<dbReference type="SMART" id="SM00507">
    <property type="entry name" value="HNHc"/>
    <property type="match status" value="1"/>
</dbReference>
<dbReference type="Pfam" id="PF01844">
    <property type="entry name" value="HNH"/>
    <property type="match status" value="1"/>
</dbReference>
<keyword evidence="2" id="KW-0378">Hydrolase</keyword>
<protein>
    <submittedName>
        <fullName evidence="2">Putative homing endonuclease</fullName>
    </submittedName>
</protein>
<name>A0A6M3MA23_9ZZZZ</name>